<name>A0A917Z7X8_9GAMM</name>
<feature type="compositionally biased region" description="Gly residues" evidence="1">
    <location>
        <begin position="40"/>
        <end position="54"/>
    </location>
</feature>
<dbReference type="RefSeq" id="WP_188858441.1">
    <property type="nucleotide sequence ID" value="NZ_BMLT01000002.1"/>
</dbReference>
<feature type="chain" id="PRO_5037771187" evidence="2">
    <location>
        <begin position="26"/>
        <end position="406"/>
    </location>
</feature>
<sequence>MTKKPVYSLLSAAVAIALMMGTAQAAPDGGGGKPENPGSNGQGKPGENPGGGGGKPDKPGRGKGGLYSDLLILNRSDNGLPIFSGVPAGTEEEGEAVGEPVACLQPVTAAPIDDGENGPIDLYAESLVPQLSNPLTNAANGKSVSPVPLGGTGIAGEECDVATDFVDYPQEVLFGRLNLGRAPTQVLKQQLSDVTDVLSAASQLSLDHAGRLVADGVAIDSPGQNLAIHAELQKFGGLKAKDQTAIVLPDPGISGFSFLDIAASALGAAADKGGLVNLDLVVYDNRILNIPNLTQYDTLTGDGAIGEAGEKYMDYSGYQYKRSDTYPGCVRGYFIEGETTVPFHGSLMHYVFGDADFEDDNVFAFATAADDARRVIAFVHDNIVTNVDSIGQHTEVICNAPTPATP</sequence>
<dbReference type="AlphaFoldDB" id="A0A917Z7X8"/>
<evidence type="ECO:0000256" key="1">
    <source>
        <dbReference type="SAM" id="MobiDB-lite"/>
    </source>
</evidence>
<proteinExistence type="predicted"/>
<evidence type="ECO:0000256" key="2">
    <source>
        <dbReference type="SAM" id="SignalP"/>
    </source>
</evidence>
<feature type="signal peptide" evidence="2">
    <location>
        <begin position="1"/>
        <end position="25"/>
    </location>
</feature>
<evidence type="ECO:0000313" key="3">
    <source>
        <dbReference type="EMBL" id="GGO77569.1"/>
    </source>
</evidence>
<accession>A0A917Z7X8</accession>
<protein>
    <submittedName>
        <fullName evidence="3">Uncharacterized protein</fullName>
    </submittedName>
</protein>
<dbReference type="EMBL" id="BMLT01000002">
    <property type="protein sequence ID" value="GGO77569.1"/>
    <property type="molecule type" value="Genomic_DNA"/>
</dbReference>
<dbReference type="Proteomes" id="UP000599578">
    <property type="component" value="Unassembled WGS sequence"/>
</dbReference>
<reference evidence="3 4" key="1">
    <citation type="journal article" date="2014" name="Int. J. Syst. Evol. Microbiol.">
        <title>Complete genome sequence of Corynebacterium casei LMG S-19264T (=DSM 44701T), isolated from a smear-ripened cheese.</title>
        <authorList>
            <consortium name="US DOE Joint Genome Institute (JGI-PGF)"/>
            <person name="Walter F."/>
            <person name="Albersmeier A."/>
            <person name="Kalinowski J."/>
            <person name="Ruckert C."/>
        </authorList>
    </citation>
    <scope>NUCLEOTIDE SEQUENCE [LARGE SCALE GENOMIC DNA]</scope>
    <source>
        <strain evidence="3 4">CGMCC 1.7286</strain>
    </source>
</reference>
<feature type="region of interest" description="Disordered" evidence="1">
    <location>
        <begin position="24"/>
        <end position="67"/>
    </location>
</feature>
<gene>
    <name evidence="3" type="ORF">GCM10011348_07420</name>
</gene>
<evidence type="ECO:0000313" key="4">
    <source>
        <dbReference type="Proteomes" id="UP000599578"/>
    </source>
</evidence>
<organism evidence="3 4">
    <name type="scientific">Marinobacterium nitratireducens</name>
    <dbReference type="NCBI Taxonomy" id="518897"/>
    <lineage>
        <taxon>Bacteria</taxon>
        <taxon>Pseudomonadati</taxon>
        <taxon>Pseudomonadota</taxon>
        <taxon>Gammaproteobacteria</taxon>
        <taxon>Oceanospirillales</taxon>
        <taxon>Oceanospirillaceae</taxon>
        <taxon>Marinobacterium</taxon>
    </lineage>
</organism>
<comment type="caution">
    <text evidence="3">The sequence shown here is derived from an EMBL/GenBank/DDBJ whole genome shotgun (WGS) entry which is preliminary data.</text>
</comment>
<keyword evidence="2" id="KW-0732">Signal</keyword>
<keyword evidence="4" id="KW-1185">Reference proteome</keyword>